<reference evidence="2 3" key="1">
    <citation type="journal article" date="2021" name="Syst. Appl. Microbiol.">
        <title>Persephonella atlantica sp. nov.: How to adapt to physico-chemical gradients in high temperature hydrothermal habitats.</title>
        <authorList>
            <person name="Francois D.X."/>
            <person name="Godfroy A."/>
            <person name="Mathien C."/>
            <person name="Aube J."/>
            <person name="Cathalot C."/>
            <person name="Lesongeur F."/>
            <person name="L'Haridon S."/>
            <person name="Philippon X."/>
            <person name="Roussel E.G."/>
        </authorList>
    </citation>
    <scope>NUCLEOTIDE SEQUENCE [LARGE SCALE GENOMIC DNA]</scope>
    <source>
        <strain evidence="2 3">MO1340</strain>
    </source>
</reference>
<comment type="similarity">
    <text evidence="1">Belongs to the CutA family.</text>
</comment>
<dbReference type="Pfam" id="PF03091">
    <property type="entry name" value="CutA1"/>
    <property type="match status" value="1"/>
</dbReference>
<dbReference type="EMBL" id="JAACYA010000002">
    <property type="protein sequence ID" value="MBK3332587.1"/>
    <property type="molecule type" value="Genomic_DNA"/>
</dbReference>
<dbReference type="InterPro" id="IPR015867">
    <property type="entry name" value="N-reg_PII/ATP_PRibTrfase_C"/>
</dbReference>
<gene>
    <name evidence="2" type="ORF">GWK41_05865</name>
</gene>
<dbReference type="RefSeq" id="WP_200674007.1">
    <property type="nucleotide sequence ID" value="NZ_JAACYA010000002.1"/>
</dbReference>
<organism evidence="2 3">
    <name type="scientific">Persephonella atlantica</name>
    <dbReference type="NCBI Taxonomy" id="2699429"/>
    <lineage>
        <taxon>Bacteria</taxon>
        <taxon>Pseudomonadati</taxon>
        <taxon>Aquificota</taxon>
        <taxon>Aquificia</taxon>
        <taxon>Aquificales</taxon>
        <taxon>Hydrogenothermaceae</taxon>
        <taxon>Persephonella</taxon>
    </lineage>
</organism>
<evidence type="ECO:0000313" key="2">
    <source>
        <dbReference type="EMBL" id="MBK3332587.1"/>
    </source>
</evidence>
<proteinExistence type="inferred from homology"/>
<dbReference type="PANTHER" id="PTHR23419:SF8">
    <property type="entry name" value="FI09726P"/>
    <property type="match status" value="1"/>
</dbReference>
<dbReference type="InterPro" id="IPR011322">
    <property type="entry name" value="N-reg_PII-like_a/b"/>
</dbReference>
<name>A0ABS1GI48_9AQUI</name>
<dbReference type="NCBIfam" id="NF041095">
    <property type="entry name" value="dival_cat_tol_CutA"/>
    <property type="match status" value="1"/>
</dbReference>
<dbReference type="InterPro" id="IPR053426">
    <property type="entry name" value="CutA_tolerance"/>
</dbReference>
<keyword evidence="3" id="KW-1185">Reference proteome</keyword>
<evidence type="ECO:0000256" key="1">
    <source>
        <dbReference type="ARBA" id="ARBA00010169"/>
    </source>
</evidence>
<dbReference type="PANTHER" id="PTHR23419">
    <property type="entry name" value="DIVALENT CATION TOLERANCE CUTA-RELATED"/>
    <property type="match status" value="1"/>
</dbReference>
<dbReference type="Gene3D" id="3.30.70.120">
    <property type="match status" value="1"/>
</dbReference>
<dbReference type="Proteomes" id="UP000772812">
    <property type="component" value="Unassembled WGS sequence"/>
</dbReference>
<accession>A0ABS1GI48</accession>
<dbReference type="SUPFAM" id="SSF54913">
    <property type="entry name" value="GlnB-like"/>
    <property type="match status" value="1"/>
</dbReference>
<comment type="caution">
    <text evidence="2">The sequence shown here is derived from an EMBL/GenBank/DDBJ whole genome shotgun (WGS) entry which is preliminary data.</text>
</comment>
<sequence>MGYITVFVTCPDKDVGKKIAKSLVENKLAACVNIIDGLSSVYYWQGKIEEDNEVLLIIKTREDHYEKLEKFIKEHHPYTVPEIIAMPVIKGSQDYLNWIDETLSR</sequence>
<evidence type="ECO:0000313" key="3">
    <source>
        <dbReference type="Proteomes" id="UP000772812"/>
    </source>
</evidence>
<protein>
    <submittedName>
        <fullName evidence="2">Divalent-cation tolerance protein CutA</fullName>
    </submittedName>
</protein>
<dbReference type="InterPro" id="IPR004323">
    <property type="entry name" value="Ion_tolerance_CutA"/>
</dbReference>